<sequence length="107" mass="12331">MLIKAESNKTLALYCRDHKDKYMCSNCYNAIVVNGMSAFKKHAVELKRGNDPLMVSFSQLQSITESKNDQLNFFFNEIEAMAYEFVESGNNLMWVEGINILTMLLYN</sequence>
<gene>
    <name evidence="1" type="ORF">GMARGA_LOCUS24245</name>
</gene>
<evidence type="ECO:0000313" key="2">
    <source>
        <dbReference type="Proteomes" id="UP000789901"/>
    </source>
</evidence>
<accession>A0ABN7VZZ1</accession>
<keyword evidence="2" id="KW-1185">Reference proteome</keyword>
<comment type="caution">
    <text evidence="1">The sequence shown here is derived from an EMBL/GenBank/DDBJ whole genome shotgun (WGS) entry which is preliminary data.</text>
</comment>
<dbReference type="EMBL" id="CAJVQB010025383">
    <property type="protein sequence ID" value="CAG8806190.1"/>
    <property type="molecule type" value="Genomic_DNA"/>
</dbReference>
<dbReference type="Proteomes" id="UP000789901">
    <property type="component" value="Unassembled WGS sequence"/>
</dbReference>
<reference evidence="1 2" key="1">
    <citation type="submission" date="2021-06" db="EMBL/GenBank/DDBJ databases">
        <authorList>
            <person name="Kallberg Y."/>
            <person name="Tangrot J."/>
            <person name="Rosling A."/>
        </authorList>
    </citation>
    <scope>NUCLEOTIDE SEQUENCE [LARGE SCALE GENOMIC DNA]</scope>
    <source>
        <strain evidence="1 2">120-4 pot B 10/14</strain>
    </source>
</reference>
<evidence type="ECO:0000313" key="1">
    <source>
        <dbReference type="EMBL" id="CAG8806190.1"/>
    </source>
</evidence>
<organism evidence="1 2">
    <name type="scientific">Gigaspora margarita</name>
    <dbReference type="NCBI Taxonomy" id="4874"/>
    <lineage>
        <taxon>Eukaryota</taxon>
        <taxon>Fungi</taxon>
        <taxon>Fungi incertae sedis</taxon>
        <taxon>Mucoromycota</taxon>
        <taxon>Glomeromycotina</taxon>
        <taxon>Glomeromycetes</taxon>
        <taxon>Diversisporales</taxon>
        <taxon>Gigasporaceae</taxon>
        <taxon>Gigaspora</taxon>
    </lineage>
</organism>
<protein>
    <submittedName>
        <fullName evidence="1">29826_t:CDS:1</fullName>
    </submittedName>
</protein>
<proteinExistence type="predicted"/>
<name>A0ABN7VZZ1_GIGMA</name>